<evidence type="ECO:0000313" key="2">
    <source>
        <dbReference type="EMBL" id="RFB05510.1"/>
    </source>
</evidence>
<proteinExistence type="predicted"/>
<dbReference type="Proteomes" id="UP000264589">
    <property type="component" value="Unassembled WGS sequence"/>
</dbReference>
<feature type="region of interest" description="Disordered" evidence="1">
    <location>
        <begin position="1"/>
        <end position="23"/>
    </location>
</feature>
<organism evidence="2 3">
    <name type="scientific">Parvularcula marina</name>
    <dbReference type="NCBI Taxonomy" id="2292771"/>
    <lineage>
        <taxon>Bacteria</taxon>
        <taxon>Pseudomonadati</taxon>
        <taxon>Pseudomonadota</taxon>
        <taxon>Alphaproteobacteria</taxon>
        <taxon>Parvularculales</taxon>
        <taxon>Parvularculaceae</taxon>
        <taxon>Parvularcula</taxon>
    </lineage>
</organism>
<dbReference type="EMBL" id="QUQO01000001">
    <property type="protein sequence ID" value="RFB05510.1"/>
    <property type="molecule type" value="Genomic_DNA"/>
</dbReference>
<gene>
    <name evidence="2" type="ORF">DX908_09695</name>
</gene>
<dbReference type="InParanoid" id="A0A371RJ79"/>
<evidence type="ECO:0000256" key="1">
    <source>
        <dbReference type="SAM" id="MobiDB-lite"/>
    </source>
</evidence>
<dbReference type="AlphaFoldDB" id="A0A371RJ79"/>
<evidence type="ECO:0008006" key="4">
    <source>
        <dbReference type="Google" id="ProtNLM"/>
    </source>
</evidence>
<keyword evidence="3" id="KW-1185">Reference proteome</keyword>
<reference evidence="2 3" key="1">
    <citation type="submission" date="2018-08" db="EMBL/GenBank/DDBJ databases">
        <title>Parvularcula sp. SM1705, isolated from surface water of the South Sea China.</title>
        <authorList>
            <person name="Sun L."/>
        </authorList>
    </citation>
    <scope>NUCLEOTIDE SEQUENCE [LARGE SCALE GENOMIC DNA]</scope>
    <source>
        <strain evidence="2 3">SM1705</strain>
    </source>
</reference>
<sequence length="590" mass="63682">MLASAAFAQEPTEGPETAPVDVRTNLGSGLFDAENAAWNVERIGSVQSPPGFFDPEAVWRLPPEPKPGEARQRPGQIMFANTDLAFSGDRVFMGNFHGFNVFEAPGDGSLNHILSIVCPGGQGDVSVYGDLVFLSQEQNRGRLDCGGGGVSGRSSEERFRGVRIFDISDIDNPRQVAAVQTCRGSHTHTLVPHPTDTNVLYIYNSATSGVRPGSELEGCSNGEPSSNPDTALYSIDIIKVMLDAPEEAAIVNRPRIFADRETGEVNGLWKGGQVADGGQKTNATNHCHDITVYPEMNLAAGACSGNGILLDISDPENPSRISELADPNMAYWHSATFNNDATKVLYADEWGGGLGARCRADDPIAWGGDIIADITEDGLVKRSQFKIPSVQPDTQNCVSHNGAIIPVPGRDIMVQGWYQGGLSVIDFTDSAHPKEIAYFDQGAIDDGTLVLAGYWAAYWHNGRIYAPEIVRGLDVFKLTPSEFLSEAEIAAAEMVTVDVTNPQWQRRIVWPDSPVIAQAYLDQLARADSVGELGLGVETVRELARWEAGRPRTKELARLAASYEEEAQSADAAHAEIMMNLASALRRAGE</sequence>
<name>A0A371RJ79_9PROT</name>
<dbReference type="SUPFAM" id="SSF75011">
    <property type="entry name" value="3-carboxy-cis,cis-mucoante lactonizing enzyme"/>
    <property type="match status" value="1"/>
</dbReference>
<protein>
    <recommendedName>
        <fullName evidence="4">DUF305 domain-containing protein</fullName>
    </recommendedName>
</protein>
<comment type="caution">
    <text evidence="2">The sequence shown here is derived from an EMBL/GenBank/DDBJ whole genome shotgun (WGS) entry which is preliminary data.</text>
</comment>
<evidence type="ECO:0000313" key="3">
    <source>
        <dbReference type="Proteomes" id="UP000264589"/>
    </source>
</evidence>
<accession>A0A371RJ79</accession>